<evidence type="ECO:0000313" key="1">
    <source>
        <dbReference type="EMBL" id="SIQ97234.1"/>
    </source>
</evidence>
<accession>A0A1N6X4D7</accession>
<name>A0A1N6X4D7_9RHOB</name>
<gene>
    <name evidence="1" type="ORF">SAMN05421641_11938</name>
</gene>
<evidence type="ECO:0000313" key="2">
    <source>
        <dbReference type="Proteomes" id="UP000323956"/>
    </source>
</evidence>
<sequence>MKKGEAMPHETVLASALLLGVLASATFAAASVVTMQSMGIWVNRS</sequence>
<protein>
    <submittedName>
        <fullName evidence="1">Uncharacterized protein</fullName>
    </submittedName>
</protein>
<dbReference type="AlphaFoldDB" id="A0A1N6X4D7"/>
<reference evidence="1 2" key="1">
    <citation type="submission" date="2017-01" db="EMBL/GenBank/DDBJ databases">
        <authorList>
            <person name="Varghese N."/>
            <person name="Submissions S."/>
        </authorList>
    </citation>
    <scope>NUCLEOTIDE SEQUENCE [LARGE SCALE GENOMIC DNA]</scope>
    <source>
        <strain evidence="1 2">ATCC 700171</strain>
    </source>
</reference>
<dbReference type="EMBL" id="FTMK01000019">
    <property type="protein sequence ID" value="SIQ97234.1"/>
    <property type="molecule type" value="Genomic_DNA"/>
</dbReference>
<proteinExistence type="predicted"/>
<dbReference type="RefSeq" id="WP_223191449.1">
    <property type="nucleotide sequence ID" value="NZ_FTMK01000019.1"/>
</dbReference>
<organism evidence="1 2">
    <name type="scientific">Paracoccus thiocyanatus</name>
    <dbReference type="NCBI Taxonomy" id="34006"/>
    <lineage>
        <taxon>Bacteria</taxon>
        <taxon>Pseudomonadati</taxon>
        <taxon>Pseudomonadota</taxon>
        <taxon>Alphaproteobacteria</taxon>
        <taxon>Rhodobacterales</taxon>
        <taxon>Paracoccaceae</taxon>
        <taxon>Paracoccus</taxon>
    </lineage>
</organism>
<dbReference type="Proteomes" id="UP000323956">
    <property type="component" value="Unassembled WGS sequence"/>
</dbReference>